<name>A0A2P5YQI0_GOSBA</name>
<dbReference type="SMART" id="SM00205">
    <property type="entry name" value="THN"/>
    <property type="match status" value="1"/>
</dbReference>
<dbReference type="SUPFAM" id="SSF49870">
    <property type="entry name" value="Osmotin, thaumatin-like protein"/>
    <property type="match status" value="1"/>
</dbReference>
<evidence type="ECO:0000313" key="2">
    <source>
        <dbReference type="EMBL" id="PPS17833.1"/>
    </source>
</evidence>
<feature type="signal peptide" evidence="1">
    <location>
        <begin position="1"/>
        <end position="25"/>
    </location>
</feature>
<dbReference type="Gene3D" id="2.60.110.10">
    <property type="entry name" value="Thaumatin"/>
    <property type="match status" value="1"/>
</dbReference>
<keyword evidence="1" id="KW-0732">Signal</keyword>
<evidence type="ECO:0000313" key="3">
    <source>
        <dbReference type="Proteomes" id="UP000239757"/>
    </source>
</evidence>
<gene>
    <name evidence="2" type="ORF">GOBAR_AA02754</name>
</gene>
<organism evidence="2 3">
    <name type="scientific">Gossypium barbadense</name>
    <name type="common">Sea Island cotton</name>
    <name type="synonym">Hibiscus barbadensis</name>
    <dbReference type="NCBI Taxonomy" id="3634"/>
    <lineage>
        <taxon>Eukaryota</taxon>
        <taxon>Viridiplantae</taxon>
        <taxon>Streptophyta</taxon>
        <taxon>Embryophyta</taxon>
        <taxon>Tracheophyta</taxon>
        <taxon>Spermatophyta</taxon>
        <taxon>Magnoliopsida</taxon>
        <taxon>eudicotyledons</taxon>
        <taxon>Gunneridae</taxon>
        <taxon>Pentapetalae</taxon>
        <taxon>rosids</taxon>
        <taxon>malvids</taxon>
        <taxon>Malvales</taxon>
        <taxon>Malvaceae</taxon>
        <taxon>Malvoideae</taxon>
        <taxon>Gossypium</taxon>
    </lineage>
</organism>
<dbReference type="InterPro" id="IPR001938">
    <property type="entry name" value="Thaumatin"/>
</dbReference>
<protein>
    <recommendedName>
        <fullName evidence="4">Thaumatin-like protein 1b</fullName>
    </recommendedName>
</protein>
<sequence length="366" mass="39411">MGCLHLSSTFLSFLFLISLLSEVNPASFKIVNRCRHTIWPGFLSGANTPQLPTTGFVLNPGKSRTVTIPRSWSGRLWGRALCGPDSSGKFVCLSGDCGSGQIECSGSGAKPPATLAEFTLNGDGGLDFYDVSLVDGYNLPMLVVAKGGKGGNCCATGCLLDLNGACPPQLRGDGGVGCRSACEAFGDPQYCCSGAFGTPDVCHPSVFSLFFKHACPRAYSYAYDDVTSTYTCAGADYVIIFCPPPYSSQKVLGARKDGALVPLVNKSTIYLSRIHVNRAALSDCLQLLGFHVCHKKYSVSPLHSKVLIFTVNLILYTYEPQSLRENVLTMSLKTLKCSKNAQIRIVLKVQEILQAINRVRKKENSC</sequence>
<dbReference type="PANTHER" id="PTHR31048">
    <property type="entry name" value="OS03G0233200 PROTEIN"/>
    <property type="match status" value="1"/>
</dbReference>
<dbReference type="Proteomes" id="UP000239757">
    <property type="component" value="Unassembled WGS sequence"/>
</dbReference>
<dbReference type="PRINTS" id="PR00347">
    <property type="entry name" value="THAUMATIN"/>
</dbReference>
<evidence type="ECO:0008006" key="4">
    <source>
        <dbReference type="Google" id="ProtNLM"/>
    </source>
</evidence>
<dbReference type="AlphaFoldDB" id="A0A2P5YQI0"/>
<dbReference type="FunFam" id="2.60.110.10:FF:000001">
    <property type="entry name" value="THAUMATIN-LIKE PROTEIN 1"/>
    <property type="match status" value="1"/>
</dbReference>
<evidence type="ECO:0000256" key="1">
    <source>
        <dbReference type="SAM" id="SignalP"/>
    </source>
</evidence>
<dbReference type="EMBL" id="KZ662891">
    <property type="protein sequence ID" value="PPS17833.1"/>
    <property type="molecule type" value="Genomic_DNA"/>
</dbReference>
<accession>A0A2P5YQI0</accession>
<proteinExistence type="predicted"/>
<dbReference type="InterPro" id="IPR037176">
    <property type="entry name" value="Osmotin/thaumatin-like_sf"/>
</dbReference>
<dbReference type="PROSITE" id="PS51367">
    <property type="entry name" value="THAUMATIN_2"/>
    <property type="match status" value="1"/>
</dbReference>
<dbReference type="CDD" id="cd09218">
    <property type="entry name" value="TLP-PA"/>
    <property type="match status" value="1"/>
</dbReference>
<dbReference type="Pfam" id="PF00314">
    <property type="entry name" value="Thaumatin"/>
    <property type="match status" value="1"/>
</dbReference>
<reference evidence="2 3" key="1">
    <citation type="submission" date="2015-01" db="EMBL/GenBank/DDBJ databases">
        <title>Genome of allotetraploid Gossypium barbadense reveals genomic plasticity and fiber elongation in cotton evolution.</title>
        <authorList>
            <person name="Chen X."/>
            <person name="Liu X."/>
            <person name="Zhao B."/>
            <person name="Zheng H."/>
            <person name="Hu Y."/>
            <person name="Lu G."/>
            <person name="Yang C."/>
            <person name="Chen J."/>
            <person name="Shan C."/>
            <person name="Zhang L."/>
            <person name="Zhou Y."/>
            <person name="Wang L."/>
            <person name="Guo W."/>
            <person name="Bai Y."/>
            <person name="Ruan J."/>
            <person name="Shangguan X."/>
            <person name="Mao Y."/>
            <person name="Jiang J."/>
            <person name="Zhu Y."/>
            <person name="Lei J."/>
            <person name="Kang H."/>
            <person name="Chen S."/>
            <person name="He X."/>
            <person name="Wang R."/>
            <person name="Wang Y."/>
            <person name="Chen J."/>
            <person name="Wang L."/>
            <person name="Yu S."/>
            <person name="Wang B."/>
            <person name="Wei J."/>
            <person name="Song S."/>
            <person name="Lu X."/>
            <person name="Gao Z."/>
            <person name="Gu W."/>
            <person name="Deng X."/>
            <person name="Ma D."/>
            <person name="Wang S."/>
            <person name="Liang W."/>
            <person name="Fang L."/>
            <person name="Cai C."/>
            <person name="Zhu X."/>
            <person name="Zhou B."/>
            <person name="Zhang Y."/>
            <person name="Chen Z."/>
            <person name="Xu S."/>
            <person name="Zhu R."/>
            <person name="Wang S."/>
            <person name="Zhang T."/>
            <person name="Zhao G."/>
        </authorList>
    </citation>
    <scope>NUCLEOTIDE SEQUENCE [LARGE SCALE GENOMIC DNA]</scope>
    <source>
        <strain evidence="3">cv. Xinhai21</strain>
        <tissue evidence="2">Leaf</tissue>
    </source>
</reference>
<feature type="chain" id="PRO_5015117976" description="Thaumatin-like protein 1b" evidence="1">
    <location>
        <begin position="26"/>
        <end position="366"/>
    </location>
</feature>
<dbReference type="OrthoDB" id="430315at2759"/>